<evidence type="ECO:0000256" key="11">
    <source>
        <dbReference type="RuleBase" id="RU362091"/>
    </source>
</evidence>
<dbReference type="InterPro" id="IPR051163">
    <property type="entry name" value="Sodium:Solute_Symporter_SSF"/>
</dbReference>
<evidence type="ECO:0000256" key="6">
    <source>
        <dbReference type="ARBA" id="ARBA00022989"/>
    </source>
</evidence>
<feature type="transmembrane region" description="Helical" evidence="12">
    <location>
        <begin position="599"/>
        <end position="618"/>
    </location>
</feature>
<dbReference type="RefSeq" id="WP_068450126.1">
    <property type="nucleotide sequence ID" value="NZ_CP150660.1"/>
</dbReference>
<reference evidence="13 14" key="1">
    <citation type="submission" date="2016-02" db="EMBL/GenBank/DDBJ databases">
        <title>Draft genome sequence of Polaribacter atrinae KACC17473.</title>
        <authorList>
            <person name="Shin S.-K."/>
            <person name="Yi H."/>
        </authorList>
    </citation>
    <scope>NUCLEOTIDE SEQUENCE [LARGE SCALE GENOMIC DNA]</scope>
    <source>
        <strain evidence="13 14">KACC 17473</strain>
    </source>
</reference>
<dbReference type="GO" id="GO:0006814">
    <property type="term" value="P:sodium ion transport"/>
    <property type="evidence" value="ECO:0007669"/>
    <property type="project" value="UniProtKB-KW"/>
</dbReference>
<keyword evidence="9 12" id="KW-0472">Membrane</keyword>
<dbReference type="EMBL" id="LVWE01000040">
    <property type="protein sequence ID" value="OAD44685.1"/>
    <property type="molecule type" value="Genomic_DNA"/>
</dbReference>
<feature type="transmembrane region" description="Helical" evidence="12">
    <location>
        <begin position="459"/>
        <end position="478"/>
    </location>
</feature>
<evidence type="ECO:0000256" key="10">
    <source>
        <dbReference type="ARBA" id="ARBA00023201"/>
    </source>
</evidence>
<evidence type="ECO:0000256" key="4">
    <source>
        <dbReference type="ARBA" id="ARBA00022475"/>
    </source>
</evidence>
<feature type="transmembrane region" description="Helical" evidence="12">
    <location>
        <begin position="544"/>
        <end position="567"/>
    </location>
</feature>
<dbReference type="InterPro" id="IPR038377">
    <property type="entry name" value="Na/Glc_symporter_sf"/>
</dbReference>
<evidence type="ECO:0000256" key="9">
    <source>
        <dbReference type="ARBA" id="ARBA00023136"/>
    </source>
</evidence>
<feature type="transmembrane region" description="Helical" evidence="12">
    <location>
        <begin position="157"/>
        <end position="175"/>
    </location>
</feature>
<keyword evidence="8" id="KW-0406">Ion transport</keyword>
<evidence type="ECO:0000313" key="13">
    <source>
        <dbReference type="EMBL" id="OAD44685.1"/>
    </source>
</evidence>
<keyword evidence="7" id="KW-0915">Sodium</keyword>
<feature type="transmembrane region" description="Helical" evidence="12">
    <location>
        <begin position="484"/>
        <end position="506"/>
    </location>
</feature>
<evidence type="ECO:0000256" key="7">
    <source>
        <dbReference type="ARBA" id="ARBA00023053"/>
    </source>
</evidence>
<accession>A0A176TB97</accession>
<feature type="transmembrane region" description="Helical" evidence="12">
    <location>
        <begin position="123"/>
        <end position="151"/>
    </location>
</feature>
<dbReference type="GO" id="GO:0005886">
    <property type="term" value="C:plasma membrane"/>
    <property type="evidence" value="ECO:0007669"/>
    <property type="project" value="UniProtKB-SubCell"/>
</dbReference>
<feature type="transmembrane region" description="Helical" evidence="12">
    <location>
        <begin position="12"/>
        <end position="28"/>
    </location>
</feature>
<dbReference type="AlphaFoldDB" id="A0A176TB97"/>
<proteinExistence type="inferred from homology"/>
<dbReference type="Gene3D" id="1.20.1730.10">
    <property type="entry name" value="Sodium/glucose cotransporter"/>
    <property type="match status" value="1"/>
</dbReference>
<organism evidence="13 14">
    <name type="scientific">Polaribacter atrinae</name>
    <dbReference type="NCBI Taxonomy" id="1333662"/>
    <lineage>
        <taxon>Bacteria</taxon>
        <taxon>Pseudomonadati</taxon>
        <taxon>Bacteroidota</taxon>
        <taxon>Flavobacteriia</taxon>
        <taxon>Flavobacteriales</taxon>
        <taxon>Flavobacteriaceae</taxon>
    </lineage>
</organism>
<feature type="transmembrane region" description="Helical" evidence="12">
    <location>
        <begin position="80"/>
        <end position="102"/>
    </location>
</feature>
<evidence type="ECO:0000256" key="2">
    <source>
        <dbReference type="ARBA" id="ARBA00006434"/>
    </source>
</evidence>
<comment type="similarity">
    <text evidence="2 11">Belongs to the sodium:solute symporter (SSF) (TC 2.A.21) family.</text>
</comment>
<dbReference type="Pfam" id="PF00474">
    <property type="entry name" value="SSF"/>
    <property type="match status" value="2"/>
</dbReference>
<keyword evidence="6 12" id="KW-1133">Transmembrane helix</keyword>
<dbReference type="STRING" id="1333662.LPB303_11020"/>
<feature type="transmembrane region" description="Helical" evidence="12">
    <location>
        <begin position="513"/>
        <end position="532"/>
    </location>
</feature>
<evidence type="ECO:0000313" key="14">
    <source>
        <dbReference type="Proteomes" id="UP000076923"/>
    </source>
</evidence>
<keyword evidence="3" id="KW-0813">Transport</keyword>
<dbReference type="CDD" id="cd11494">
    <property type="entry name" value="SLC5sbd_NIS-like_u2"/>
    <property type="match status" value="1"/>
</dbReference>
<name>A0A176TB97_9FLAO</name>
<evidence type="ECO:0000256" key="1">
    <source>
        <dbReference type="ARBA" id="ARBA00004651"/>
    </source>
</evidence>
<keyword evidence="5 12" id="KW-0812">Transmembrane</keyword>
<comment type="caution">
    <text evidence="13">The sequence shown here is derived from an EMBL/GenBank/DDBJ whole genome shotgun (WGS) entry which is preliminary data.</text>
</comment>
<comment type="subcellular location">
    <subcellularLocation>
        <location evidence="1">Cell membrane</location>
        <topology evidence="1">Multi-pass membrane protein</topology>
    </subcellularLocation>
</comment>
<keyword evidence="4" id="KW-1003">Cell membrane</keyword>
<feature type="transmembrane region" description="Helical" evidence="12">
    <location>
        <begin position="277"/>
        <end position="302"/>
    </location>
</feature>
<dbReference type="GO" id="GO:0015293">
    <property type="term" value="F:symporter activity"/>
    <property type="evidence" value="ECO:0007669"/>
    <property type="project" value="TreeGrafter"/>
</dbReference>
<dbReference type="Proteomes" id="UP000076923">
    <property type="component" value="Unassembled WGS sequence"/>
</dbReference>
<keyword evidence="14" id="KW-1185">Reference proteome</keyword>
<sequence length="628" mass="70682">MEITSKLHLIDWIILSVTLIFIVAYGTYVTRKNDNVTDYIKGGSDSKWWTIGLSVMATQASAITFLSTPGQAFHSGMGFVQFYFGLPIAMIIICVVFIPIYHKLKVYTAYEFLEGRFDLKTRSLAAILFLVQRGLAAGITIFAPAIILSAVLDWDLLTLNIIIGFLVIIYTVSGGTKAVNVTQKQQMIIIFIGMLIAFFMIMSQLPENITFTNALEIAGASNKMEVLDFSFDLSNRYTVWTGILGGTFLMLSYFGTDQSQVQRYLSGKSVRESQLGLIFNGFLKVPMQFFILLIGVMVFVFYQFNASPLNFNPTANDAVQNSEYVTEYQELEREHIIIENDKRLLFSDGFQAEEATRIQELNTRDLALKESAKEIIKKVNEKSIKKIESNDKDYVFIHFILNNLPRGLIGLLLAVILSAAMSSTASELNALASTTAIDLYKRNVREDKGEEHYVKASKWFTLLWGIIAISVACVANLFDNLIQLVNIIGSIFYGNVLGIFLLAFFFKKVNGNAVFRAALITQILICSIYYFGIYNLESQGLEPIISYLWLNFIGCILVIFFSLLFVFKAINKQSKVALIISLLAILKITYDVLNDVSLNIIHVVSLIVLFFFLGFFNIDKTILNEKES</sequence>
<evidence type="ECO:0000256" key="12">
    <source>
        <dbReference type="SAM" id="Phobius"/>
    </source>
</evidence>
<protein>
    <submittedName>
        <fullName evidence="13">Sodium:solute symporter</fullName>
    </submittedName>
</protein>
<evidence type="ECO:0000256" key="5">
    <source>
        <dbReference type="ARBA" id="ARBA00022692"/>
    </source>
</evidence>
<evidence type="ECO:0000256" key="8">
    <source>
        <dbReference type="ARBA" id="ARBA00023065"/>
    </source>
</evidence>
<dbReference type="OrthoDB" id="9803597at2"/>
<keyword evidence="10" id="KW-0739">Sodium transport</keyword>
<feature type="transmembrane region" description="Helical" evidence="12">
    <location>
        <begin position="237"/>
        <end position="256"/>
    </location>
</feature>
<dbReference type="PANTHER" id="PTHR42985:SF47">
    <property type="entry name" value="INTEGRAL MEMBRANE TRANSPORT PROTEIN"/>
    <property type="match status" value="1"/>
</dbReference>
<dbReference type="PANTHER" id="PTHR42985">
    <property type="entry name" value="SODIUM-COUPLED MONOCARBOXYLATE TRANSPORTER"/>
    <property type="match status" value="1"/>
</dbReference>
<evidence type="ECO:0000256" key="3">
    <source>
        <dbReference type="ARBA" id="ARBA00022448"/>
    </source>
</evidence>
<feature type="transmembrane region" description="Helical" evidence="12">
    <location>
        <begin position="187"/>
        <end position="205"/>
    </location>
</feature>
<dbReference type="PROSITE" id="PS50283">
    <property type="entry name" value="NA_SOLUT_SYMP_3"/>
    <property type="match status" value="1"/>
</dbReference>
<gene>
    <name evidence="13" type="ORF">LPB303_11020</name>
</gene>
<dbReference type="InterPro" id="IPR001734">
    <property type="entry name" value="Na/solute_symporter"/>
</dbReference>